<evidence type="ECO:0000313" key="1">
    <source>
        <dbReference type="EnsemblMetazoa" id="Aqu2.1.42354_001"/>
    </source>
</evidence>
<dbReference type="InParanoid" id="A0A1X7VR28"/>
<sequence length="88" mass="10164">MMKIQFNWNTVKQVSTQGRLEALFETYSSIYSNKLGTMKNNTATLEMEQNAKPKFYRPRPVPFAIKDSIELELHSLKAAMILKVTHSK</sequence>
<reference evidence="1" key="1">
    <citation type="submission" date="2017-05" db="UniProtKB">
        <authorList>
            <consortium name="EnsemblMetazoa"/>
        </authorList>
    </citation>
    <scope>IDENTIFICATION</scope>
</reference>
<proteinExistence type="predicted"/>
<accession>A0A1X7VR28</accession>
<dbReference type="AlphaFoldDB" id="A0A1X7VR28"/>
<organism evidence="1">
    <name type="scientific">Amphimedon queenslandica</name>
    <name type="common">Sponge</name>
    <dbReference type="NCBI Taxonomy" id="400682"/>
    <lineage>
        <taxon>Eukaryota</taxon>
        <taxon>Metazoa</taxon>
        <taxon>Porifera</taxon>
        <taxon>Demospongiae</taxon>
        <taxon>Heteroscleromorpha</taxon>
        <taxon>Haplosclerida</taxon>
        <taxon>Niphatidae</taxon>
        <taxon>Amphimedon</taxon>
    </lineage>
</organism>
<dbReference type="EnsemblMetazoa" id="Aqu2.1.42354_001">
    <property type="protein sequence ID" value="Aqu2.1.42354_001"/>
    <property type="gene ID" value="Aqu2.1.42354"/>
</dbReference>
<protein>
    <submittedName>
        <fullName evidence="1">Uncharacterized protein</fullName>
    </submittedName>
</protein>
<name>A0A1X7VR28_AMPQE</name>